<proteinExistence type="predicted"/>
<reference evidence="3" key="1">
    <citation type="submission" date="2023-02" db="EMBL/GenBank/DDBJ databases">
        <title>Genome of toxic invasive species Heracleum sosnowskyi carries increased number of genes despite the absence of recent whole-genome duplications.</title>
        <authorList>
            <person name="Schelkunov M."/>
            <person name="Shtratnikova V."/>
            <person name="Makarenko M."/>
            <person name="Klepikova A."/>
            <person name="Omelchenko D."/>
            <person name="Novikova G."/>
            <person name="Obukhova E."/>
            <person name="Bogdanov V."/>
            <person name="Penin A."/>
            <person name="Logacheva M."/>
        </authorList>
    </citation>
    <scope>NUCLEOTIDE SEQUENCE</scope>
    <source>
        <strain evidence="3">Hsosn_3</strain>
        <tissue evidence="3">Leaf</tissue>
    </source>
</reference>
<dbReference type="InterPro" id="IPR036691">
    <property type="entry name" value="Endo/exonu/phosph_ase_sf"/>
</dbReference>
<reference evidence="3" key="2">
    <citation type="submission" date="2023-05" db="EMBL/GenBank/DDBJ databases">
        <authorList>
            <person name="Schelkunov M.I."/>
        </authorList>
    </citation>
    <scope>NUCLEOTIDE SEQUENCE</scope>
    <source>
        <strain evidence="3">Hsosn_3</strain>
        <tissue evidence="3">Leaf</tissue>
    </source>
</reference>
<feature type="compositionally biased region" description="Basic and acidic residues" evidence="1">
    <location>
        <begin position="1"/>
        <end position="20"/>
    </location>
</feature>
<evidence type="ECO:0000313" key="3">
    <source>
        <dbReference type="EMBL" id="KAK1379777.1"/>
    </source>
</evidence>
<feature type="region of interest" description="Disordered" evidence="1">
    <location>
        <begin position="1"/>
        <end position="22"/>
    </location>
</feature>
<dbReference type="PANTHER" id="PTHR33710">
    <property type="entry name" value="BNAC02G09200D PROTEIN"/>
    <property type="match status" value="1"/>
</dbReference>
<evidence type="ECO:0000313" key="4">
    <source>
        <dbReference type="Proteomes" id="UP001237642"/>
    </source>
</evidence>
<sequence>MVKEIRKEEQKTSYDKEKDLSNASQISDSLEVHECRFGENSIQSVGSTSRSDLVWDFPKSIDKNCNIIDTGNIADHGDSQSTLCQMLGKVKIKGPGRPKKRKIGKNPFAIETITSGIDDKLISFCWPNEQLSWVFQPPLGHSGGILTIWKKGEFDLINAELRANWVGVSLQLRNGGSTINIFNVYAPHGIQDKLILWQEFRRISALLDSSPSIFIGDFNEVRFQRERSNCNSRPREMREFNKWIEDSNLVEFPLENTNFTWIGPNGKRSRLDRAFANSVWPNLADWNLKVLPRKNSDHRGILLRARKQNWVPKPFRVFNAWLRNPSLKKELENFFSEPASLPNLNLHQILRNAKHVIKTWNLSVNGNIFHKISELEEKVAKLEEDNGPRNDLAILKMSLEELCLTRDSMLKQKAREIRRHFKQVFSKRAEFNIFSIKGLISQNKSRVEVDSLERPVVIEELELALNQSGLDKAPGPDCLNAGTLKSLWRYLKDDLLAFVINFMASGELPSGMNSSFISLIPKVEFPLGPLDARFQVVEEDVAAAQQVAGEEVEGMGEWLVQDLGSQSMGAQN</sequence>
<dbReference type="GO" id="GO:0003824">
    <property type="term" value="F:catalytic activity"/>
    <property type="evidence" value="ECO:0007669"/>
    <property type="project" value="InterPro"/>
</dbReference>
<evidence type="ECO:0000259" key="2">
    <source>
        <dbReference type="Pfam" id="PF14529"/>
    </source>
</evidence>
<organism evidence="3 4">
    <name type="scientific">Heracleum sosnowskyi</name>
    <dbReference type="NCBI Taxonomy" id="360622"/>
    <lineage>
        <taxon>Eukaryota</taxon>
        <taxon>Viridiplantae</taxon>
        <taxon>Streptophyta</taxon>
        <taxon>Embryophyta</taxon>
        <taxon>Tracheophyta</taxon>
        <taxon>Spermatophyta</taxon>
        <taxon>Magnoliopsida</taxon>
        <taxon>eudicotyledons</taxon>
        <taxon>Gunneridae</taxon>
        <taxon>Pentapetalae</taxon>
        <taxon>asterids</taxon>
        <taxon>campanulids</taxon>
        <taxon>Apiales</taxon>
        <taxon>Apiaceae</taxon>
        <taxon>Apioideae</taxon>
        <taxon>apioid superclade</taxon>
        <taxon>Tordylieae</taxon>
        <taxon>Tordyliinae</taxon>
        <taxon>Heracleum</taxon>
    </lineage>
</organism>
<dbReference type="AlphaFoldDB" id="A0AAD8I620"/>
<dbReference type="SUPFAM" id="SSF56219">
    <property type="entry name" value="DNase I-like"/>
    <property type="match status" value="1"/>
</dbReference>
<protein>
    <recommendedName>
        <fullName evidence="2">Endonuclease/exonuclease/phosphatase domain-containing protein</fullName>
    </recommendedName>
</protein>
<evidence type="ECO:0000256" key="1">
    <source>
        <dbReference type="SAM" id="MobiDB-lite"/>
    </source>
</evidence>
<dbReference type="Proteomes" id="UP001237642">
    <property type="component" value="Unassembled WGS sequence"/>
</dbReference>
<dbReference type="Pfam" id="PF14529">
    <property type="entry name" value="Exo_endo_phos_2"/>
    <property type="match status" value="1"/>
</dbReference>
<accession>A0AAD8I620</accession>
<gene>
    <name evidence="3" type="ORF">POM88_026521</name>
</gene>
<dbReference type="InterPro" id="IPR005135">
    <property type="entry name" value="Endo/exonuclease/phosphatase"/>
</dbReference>
<feature type="domain" description="Endonuclease/exonuclease/phosphatase" evidence="2">
    <location>
        <begin position="179"/>
        <end position="301"/>
    </location>
</feature>
<dbReference type="EMBL" id="JAUIZM010000006">
    <property type="protein sequence ID" value="KAK1379777.1"/>
    <property type="molecule type" value="Genomic_DNA"/>
</dbReference>
<comment type="caution">
    <text evidence="3">The sequence shown here is derived from an EMBL/GenBank/DDBJ whole genome shotgun (WGS) entry which is preliminary data.</text>
</comment>
<dbReference type="Gene3D" id="3.60.10.10">
    <property type="entry name" value="Endonuclease/exonuclease/phosphatase"/>
    <property type="match status" value="1"/>
</dbReference>
<name>A0AAD8I620_9APIA</name>
<keyword evidence="4" id="KW-1185">Reference proteome</keyword>
<dbReference type="PANTHER" id="PTHR33710:SF64">
    <property type="entry name" value="ENDONUCLEASE_EXONUCLEASE_PHOSPHATASE DOMAIN-CONTAINING PROTEIN"/>
    <property type="match status" value="1"/>
</dbReference>